<reference evidence="2 3" key="1">
    <citation type="submission" date="2022-01" db="EMBL/GenBank/DDBJ databases">
        <title>A high-quality chromosome-level genome assembly of rohu carp, Labeo rohita.</title>
        <authorList>
            <person name="Arick M.A. II"/>
            <person name="Hsu C.-Y."/>
            <person name="Magbanua Z."/>
            <person name="Pechanova O."/>
            <person name="Grover C."/>
            <person name="Miller E."/>
            <person name="Thrash A."/>
            <person name="Ezzel L."/>
            <person name="Alam S."/>
            <person name="Benzie J."/>
            <person name="Hamilton M."/>
            <person name="Karsi A."/>
            <person name="Lawrence M.L."/>
            <person name="Peterson D.G."/>
        </authorList>
    </citation>
    <scope>NUCLEOTIDE SEQUENCE [LARGE SCALE GENOMIC DNA]</scope>
    <source>
        <strain evidence="3">BAU-BD-2019</strain>
        <tissue evidence="2">Blood</tissue>
    </source>
</reference>
<feature type="domain" description="RNase H type-1" evidence="1">
    <location>
        <begin position="1"/>
        <end position="91"/>
    </location>
</feature>
<dbReference type="Gene3D" id="3.30.420.10">
    <property type="entry name" value="Ribonuclease H-like superfamily/Ribonuclease H"/>
    <property type="match status" value="1"/>
</dbReference>
<dbReference type="SUPFAM" id="SSF53098">
    <property type="entry name" value="Ribonuclease H-like"/>
    <property type="match status" value="1"/>
</dbReference>
<organism evidence="2 3">
    <name type="scientific">Labeo rohita</name>
    <name type="common">Indian major carp</name>
    <name type="synonym">Cyprinus rohita</name>
    <dbReference type="NCBI Taxonomy" id="84645"/>
    <lineage>
        <taxon>Eukaryota</taxon>
        <taxon>Metazoa</taxon>
        <taxon>Chordata</taxon>
        <taxon>Craniata</taxon>
        <taxon>Vertebrata</taxon>
        <taxon>Euteleostomi</taxon>
        <taxon>Actinopterygii</taxon>
        <taxon>Neopterygii</taxon>
        <taxon>Teleostei</taxon>
        <taxon>Ostariophysi</taxon>
        <taxon>Cypriniformes</taxon>
        <taxon>Cyprinidae</taxon>
        <taxon>Labeoninae</taxon>
        <taxon>Labeonini</taxon>
        <taxon>Labeo</taxon>
    </lineage>
</organism>
<dbReference type="CDD" id="cd09276">
    <property type="entry name" value="Rnase_HI_RT_non_LTR"/>
    <property type="match status" value="1"/>
</dbReference>
<dbReference type="Pfam" id="PF00075">
    <property type="entry name" value="RNase_H"/>
    <property type="match status" value="1"/>
</dbReference>
<dbReference type="EMBL" id="JACTAM010002701">
    <property type="protein sequence ID" value="KAI2643913.1"/>
    <property type="molecule type" value="Genomic_DNA"/>
</dbReference>
<comment type="caution">
    <text evidence="2">The sequence shown here is derived from an EMBL/GenBank/DDBJ whole genome shotgun (WGS) entry which is preliminary data.</text>
</comment>
<evidence type="ECO:0000313" key="3">
    <source>
        <dbReference type="Proteomes" id="UP000830375"/>
    </source>
</evidence>
<gene>
    <name evidence="2" type="ORF">H4Q32_028442</name>
</gene>
<sequence>MSSELLSICLALQWVEEIKPYTSVICTDSMAALTSLQSGKSDARQDILYEILQSIYRIRQLRLLVYFLWVPAHIGIEGSECVDQLAKKTLEHAQVELQITISKSEIKRLIYVEVEKKWQKIWENESKGRHLFKIQECVGKRRVHYGNRRKEVILSRLRIGHIALNNSLYMKQVNVINVKYQKRLSMCF</sequence>
<dbReference type="InterPro" id="IPR036397">
    <property type="entry name" value="RNaseH_sf"/>
</dbReference>
<proteinExistence type="predicted"/>
<dbReference type="InterPro" id="IPR002156">
    <property type="entry name" value="RNaseH_domain"/>
</dbReference>
<accession>A0ABQ8KZL8</accession>
<name>A0ABQ8KZL8_LABRO</name>
<protein>
    <submittedName>
        <fullName evidence="2">Gag-Pol polyprotein</fullName>
    </submittedName>
</protein>
<evidence type="ECO:0000259" key="1">
    <source>
        <dbReference type="PROSITE" id="PS50879"/>
    </source>
</evidence>
<keyword evidence="3" id="KW-1185">Reference proteome</keyword>
<dbReference type="Proteomes" id="UP000830375">
    <property type="component" value="Unassembled WGS sequence"/>
</dbReference>
<evidence type="ECO:0000313" key="2">
    <source>
        <dbReference type="EMBL" id="KAI2643913.1"/>
    </source>
</evidence>
<dbReference type="InterPro" id="IPR012337">
    <property type="entry name" value="RNaseH-like_sf"/>
</dbReference>
<dbReference type="PROSITE" id="PS50879">
    <property type="entry name" value="RNASE_H_1"/>
    <property type="match status" value="1"/>
</dbReference>